<sequence length="233" mass="24439">MDPIDATAAGPSMAPSPLALIASATLVTLVATGTGAIVLQQGSQFSHPRRVGGSFAMADLDGKPVSQADLLGKPTALFFGFTHCPEVCPTTLATLSAALGRMGRDADRLNVVFVTLDPERDTPESLRDYLAAFDPRIRSFVGTPEQVARMADAYHVAYKRVPVQGGDYTMEHSATVGLFDKTGRMVGEIGYGEDEDRTLSKLITLALPGQCAPGGGAALWETNGPTNACGPRS</sequence>
<dbReference type="InterPro" id="IPR013766">
    <property type="entry name" value="Thioredoxin_domain"/>
</dbReference>
<reference evidence="5" key="1">
    <citation type="submission" date="2024-06" db="EMBL/GenBank/DDBJ databases">
        <authorList>
            <person name="Campbell A.G."/>
        </authorList>
    </citation>
    <scope>NUCLEOTIDE SEQUENCE</scope>
    <source>
        <strain evidence="5">EM17</strain>
    </source>
</reference>
<dbReference type="PANTHER" id="PTHR12151">
    <property type="entry name" value="ELECTRON TRANSPORT PROTIN SCO1/SENC FAMILY MEMBER"/>
    <property type="match status" value="1"/>
</dbReference>
<accession>A0ABV1QZA0</accession>
<dbReference type="CDD" id="cd02968">
    <property type="entry name" value="SCO"/>
    <property type="match status" value="1"/>
</dbReference>
<dbReference type="InterPro" id="IPR003782">
    <property type="entry name" value="SCO1/SenC"/>
</dbReference>
<organism evidence="5 6">
    <name type="scientific">Methylobacterium brachiatum</name>
    <dbReference type="NCBI Taxonomy" id="269660"/>
    <lineage>
        <taxon>Bacteria</taxon>
        <taxon>Pseudomonadati</taxon>
        <taxon>Pseudomonadota</taxon>
        <taxon>Alphaproteobacteria</taxon>
        <taxon>Hyphomicrobiales</taxon>
        <taxon>Methylobacteriaceae</taxon>
        <taxon>Methylobacterium</taxon>
    </lineage>
</organism>
<keyword evidence="3" id="KW-0812">Transmembrane</keyword>
<dbReference type="EMBL" id="JBELQD010000004">
    <property type="protein sequence ID" value="MER2287912.1"/>
    <property type="molecule type" value="Genomic_DNA"/>
</dbReference>
<keyword evidence="3" id="KW-1133">Transmembrane helix</keyword>
<dbReference type="InterPro" id="IPR036249">
    <property type="entry name" value="Thioredoxin-like_sf"/>
</dbReference>
<evidence type="ECO:0000313" key="5">
    <source>
        <dbReference type="EMBL" id="MER2287912.1"/>
    </source>
</evidence>
<gene>
    <name evidence="5" type="ORF">ABS770_06545</name>
</gene>
<dbReference type="RefSeq" id="WP_244424067.1">
    <property type="nucleotide sequence ID" value="NZ_JBELQD010000004.1"/>
</dbReference>
<comment type="similarity">
    <text evidence="1">Belongs to the SCO1/2 family.</text>
</comment>
<evidence type="ECO:0000313" key="6">
    <source>
        <dbReference type="Proteomes" id="UP001432995"/>
    </source>
</evidence>
<evidence type="ECO:0000256" key="3">
    <source>
        <dbReference type="SAM" id="Phobius"/>
    </source>
</evidence>
<feature type="domain" description="Thioredoxin" evidence="4">
    <location>
        <begin position="46"/>
        <end position="208"/>
    </location>
</feature>
<keyword evidence="2" id="KW-0186">Copper</keyword>
<protein>
    <submittedName>
        <fullName evidence="5">SCO family protein</fullName>
    </submittedName>
</protein>
<dbReference type="SUPFAM" id="SSF52833">
    <property type="entry name" value="Thioredoxin-like"/>
    <property type="match status" value="1"/>
</dbReference>
<dbReference type="Proteomes" id="UP001432995">
    <property type="component" value="Unassembled WGS sequence"/>
</dbReference>
<name>A0ABV1QZA0_9HYPH</name>
<keyword evidence="6" id="KW-1185">Reference proteome</keyword>
<dbReference type="Gene3D" id="3.40.30.10">
    <property type="entry name" value="Glutaredoxin"/>
    <property type="match status" value="1"/>
</dbReference>
<dbReference type="PROSITE" id="PS51352">
    <property type="entry name" value="THIOREDOXIN_2"/>
    <property type="match status" value="1"/>
</dbReference>
<dbReference type="PANTHER" id="PTHR12151:SF25">
    <property type="entry name" value="LINALOOL DEHYDRATASE_ISOMERASE DOMAIN-CONTAINING PROTEIN"/>
    <property type="match status" value="1"/>
</dbReference>
<comment type="caution">
    <text evidence="5">The sequence shown here is derived from an EMBL/GenBank/DDBJ whole genome shotgun (WGS) entry which is preliminary data.</text>
</comment>
<dbReference type="Pfam" id="PF02630">
    <property type="entry name" value="SCO1-SenC"/>
    <property type="match status" value="1"/>
</dbReference>
<keyword evidence="3" id="KW-0472">Membrane</keyword>
<feature type="transmembrane region" description="Helical" evidence="3">
    <location>
        <begin position="20"/>
        <end position="39"/>
    </location>
</feature>
<evidence type="ECO:0000256" key="2">
    <source>
        <dbReference type="ARBA" id="ARBA00023008"/>
    </source>
</evidence>
<evidence type="ECO:0000256" key="1">
    <source>
        <dbReference type="ARBA" id="ARBA00010996"/>
    </source>
</evidence>
<proteinExistence type="inferred from homology"/>
<evidence type="ECO:0000259" key="4">
    <source>
        <dbReference type="PROSITE" id="PS51352"/>
    </source>
</evidence>